<feature type="transmembrane region" description="Helical" evidence="1">
    <location>
        <begin position="147"/>
        <end position="164"/>
    </location>
</feature>
<feature type="transmembrane region" description="Helical" evidence="1">
    <location>
        <begin position="104"/>
        <end position="127"/>
    </location>
</feature>
<comment type="caution">
    <text evidence="2">The sequence shown here is derived from an EMBL/GenBank/DDBJ whole genome shotgun (WGS) entry which is preliminary data.</text>
</comment>
<keyword evidence="1" id="KW-0812">Transmembrane</keyword>
<keyword evidence="1" id="KW-1133">Transmembrane helix</keyword>
<dbReference type="EMBL" id="VTEZ01000001">
    <property type="protein sequence ID" value="TYS88896.1"/>
    <property type="molecule type" value="Genomic_DNA"/>
</dbReference>
<evidence type="ECO:0000313" key="2">
    <source>
        <dbReference type="EMBL" id="TYS88896.1"/>
    </source>
</evidence>
<reference evidence="2 3" key="1">
    <citation type="submission" date="2019-08" db="EMBL/GenBank/DDBJ databases">
        <title>Bacillus genomes from the desert of Cuatro Cienegas, Coahuila.</title>
        <authorList>
            <person name="Olmedo-Alvarez G."/>
        </authorList>
    </citation>
    <scope>NUCLEOTIDE SEQUENCE [LARGE SCALE GENOMIC DNA]</scope>
    <source>
        <strain evidence="2 3">CH87b_3T</strain>
    </source>
</reference>
<name>A0A5D4U543_9BACI</name>
<sequence>MDTFLFSFFSIAYIGVLIIGVICLRTYKLKSVVFLLPVIVGLIYDNGIISIGQLIGDGEILKRLNLARFWIHAFFTPLLVLFSWKTLEQGEVLWAKKPLSKFSAYALTFSLVLFELFTEVSGLHLVANMENGVLSYSSDEPSSGPPVMVLIVSLVLLVASIIIWSKQKWKWFFAGSLAMIIGSAVSLPIDSGAITNFFELGLITSLLGTAIFQSKNITKDSP</sequence>
<organism evidence="2 3">
    <name type="scientific">Rossellomorea aquimaris</name>
    <dbReference type="NCBI Taxonomy" id="189382"/>
    <lineage>
        <taxon>Bacteria</taxon>
        <taxon>Bacillati</taxon>
        <taxon>Bacillota</taxon>
        <taxon>Bacilli</taxon>
        <taxon>Bacillales</taxon>
        <taxon>Bacillaceae</taxon>
        <taxon>Rossellomorea</taxon>
    </lineage>
</organism>
<protein>
    <recommendedName>
        <fullName evidence="4">Phospholipid phosphatase</fullName>
    </recommendedName>
</protein>
<gene>
    <name evidence="2" type="ORF">FZC85_03610</name>
</gene>
<evidence type="ECO:0000256" key="1">
    <source>
        <dbReference type="SAM" id="Phobius"/>
    </source>
</evidence>
<feature type="transmembrane region" description="Helical" evidence="1">
    <location>
        <begin position="34"/>
        <end position="55"/>
    </location>
</feature>
<dbReference type="AlphaFoldDB" id="A0A5D4U543"/>
<feature type="transmembrane region" description="Helical" evidence="1">
    <location>
        <begin position="6"/>
        <end position="27"/>
    </location>
</feature>
<accession>A0A5D4U543</accession>
<dbReference type="OrthoDB" id="4331374at2"/>
<feature type="transmembrane region" description="Helical" evidence="1">
    <location>
        <begin position="67"/>
        <end position="84"/>
    </location>
</feature>
<feature type="transmembrane region" description="Helical" evidence="1">
    <location>
        <begin position="193"/>
        <end position="212"/>
    </location>
</feature>
<evidence type="ECO:0000313" key="3">
    <source>
        <dbReference type="Proteomes" id="UP000324269"/>
    </source>
</evidence>
<feature type="transmembrane region" description="Helical" evidence="1">
    <location>
        <begin position="171"/>
        <end position="187"/>
    </location>
</feature>
<dbReference type="Proteomes" id="UP000324269">
    <property type="component" value="Unassembled WGS sequence"/>
</dbReference>
<evidence type="ECO:0008006" key="4">
    <source>
        <dbReference type="Google" id="ProtNLM"/>
    </source>
</evidence>
<keyword evidence="1" id="KW-0472">Membrane</keyword>
<proteinExistence type="predicted"/>